<proteinExistence type="predicted"/>
<evidence type="ECO:0008006" key="6">
    <source>
        <dbReference type="Google" id="ProtNLM"/>
    </source>
</evidence>
<keyword evidence="3" id="KW-0812">Transmembrane</keyword>
<dbReference type="VEuPathDB" id="TriTrypDB:LPMP_300120"/>
<keyword evidence="5" id="KW-1185">Reference proteome</keyword>
<dbReference type="Gene3D" id="3.80.10.10">
    <property type="entry name" value="Ribonuclease Inhibitor"/>
    <property type="match status" value="2"/>
</dbReference>
<name>A0A088RVT7_LEIPA</name>
<dbReference type="PANTHER" id="PTHR46652:SF8">
    <property type="entry name" value="LEUCINE RICH REPEAT CONTAINING 23"/>
    <property type="match status" value="1"/>
</dbReference>
<keyword evidence="2" id="KW-0677">Repeat</keyword>
<dbReference type="GeneID" id="22577066"/>
<sequence>MDKQGISDVSEYVAQSSSIGVVWAWCAAAPAAFVSMISAHSRPRQASQERSAHYLPFYEQESGCVCTVRVDRMGIALNDFLHRVPLWLVTWHTQLLYRLFGPGGVAVHVTNLHSLVLDSLLSGWEGTPVQVTALTSQHRLSACISAHRRSTGRVFSALEGLQTLVLLPSPYEHGSLVVAEYAPLLRRVTASTCCVEYLKPLSQLQHLQEVQLAKTLIRDKELRILAKLPLLTTLDVSSCPRLSSLEPLACAASLRVLRAASCERLILVSQLGTLSTLRVVDLSDNMLLPTEFASFITQPTLQLQVGYFAHMRWPRDDPLHAQLLGAATHLHLSYGTLPNIRWLCGAHNLEHLCLNHTNITEADVTALVPHTPLLRVLSLSCCERLRTNLNFTHSLRLLTVLTITRSSLPFVFPELAELQRSLAVTLS</sequence>
<evidence type="ECO:0000313" key="5">
    <source>
        <dbReference type="Proteomes" id="UP000063063"/>
    </source>
</evidence>
<evidence type="ECO:0000256" key="2">
    <source>
        <dbReference type="ARBA" id="ARBA00022737"/>
    </source>
</evidence>
<dbReference type="PANTHER" id="PTHR46652">
    <property type="entry name" value="LEUCINE-RICH REPEAT AND IQ DOMAIN-CONTAINING PROTEIN 1-RELATED"/>
    <property type="match status" value="1"/>
</dbReference>
<evidence type="ECO:0000313" key="4">
    <source>
        <dbReference type="EMBL" id="AIO00248.1"/>
    </source>
</evidence>
<dbReference type="SUPFAM" id="SSF52058">
    <property type="entry name" value="L domain-like"/>
    <property type="match status" value="1"/>
</dbReference>
<dbReference type="Proteomes" id="UP000063063">
    <property type="component" value="Chromosome 30"/>
</dbReference>
<reference evidence="4 5" key="1">
    <citation type="journal article" date="2015" name="Sci. Rep.">
        <title>The genome of Leishmania panamensis: insights into genomics of the L. (Viannia) subgenus.</title>
        <authorList>
            <person name="Llanes A."/>
            <person name="Restrepo C.M."/>
            <person name="Vecchio G.D."/>
            <person name="Anguizola F.J."/>
            <person name="Lleonart R."/>
        </authorList>
    </citation>
    <scope>NUCLEOTIDE SEQUENCE [LARGE SCALE GENOMIC DNA]</scope>
    <source>
        <strain evidence="4 5">MHOM/PA/94/PSC-1</strain>
    </source>
</reference>
<dbReference type="VEuPathDB" id="TriTrypDB:LPAL13_300006300"/>
<protein>
    <recommendedName>
        <fullName evidence="6">Leucine-rich repeat protein</fullName>
    </recommendedName>
</protein>
<accession>A0A088RVT7</accession>
<dbReference type="eggNOG" id="ENOG502S9EK">
    <property type="taxonomic scope" value="Eukaryota"/>
</dbReference>
<organism evidence="4 5">
    <name type="scientific">Leishmania panamensis</name>
    <dbReference type="NCBI Taxonomy" id="5679"/>
    <lineage>
        <taxon>Eukaryota</taxon>
        <taxon>Discoba</taxon>
        <taxon>Euglenozoa</taxon>
        <taxon>Kinetoplastea</taxon>
        <taxon>Metakinetoplastina</taxon>
        <taxon>Trypanosomatida</taxon>
        <taxon>Trypanosomatidae</taxon>
        <taxon>Leishmaniinae</taxon>
        <taxon>Leishmania</taxon>
        <taxon>Leishmania guyanensis species complex</taxon>
    </lineage>
</organism>
<dbReference type="OrthoDB" id="272779at2759"/>
<evidence type="ECO:0000256" key="3">
    <source>
        <dbReference type="SAM" id="Phobius"/>
    </source>
</evidence>
<feature type="transmembrane region" description="Helical" evidence="3">
    <location>
        <begin position="20"/>
        <end position="40"/>
    </location>
</feature>
<dbReference type="RefSeq" id="XP_010701048.1">
    <property type="nucleotide sequence ID" value="XM_010702746.1"/>
</dbReference>
<gene>
    <name evidence="4" type="ORF">LPMP_300120</name>
</gene>
<dbReference type="AlphaFoldDB" id="A0A088RVT7"/>
<dbReference type="KEGG" id="lpan:LPMP_300120"/>
<dbReference type="InterPro" id="IPR032675">
    <property type="entry name" value="LRR_dom_sf"/>
</dbReference>
<dbReference type="InterPro" id="IPR050836">
    <property type="entry name" value="SDS22/Internalin_LRR"/>
</dbReference>
<keyword evidence="3" id="KW-0472">Membrane</keyword>
<keyword evidence="3" id="KW-1133">Transmembrane helix</keyword>
<dbReference type="EMBL" id="CP009399">
    <property type="protein sequence ID" value="AIO00248.1"/>
    <property type="molecule type" value="Genomic_DNA"/>
</dbReference>
<keyword evidence="1" id="KW-0433">Leucine-rich repeat</keyword>
<evidence type="ECO:0000256" key="1">
    <source>
        <dbReference type="ARBA" id="ARBA00022614"/>
    </source>
</evidence>